<dbReference type="InterPro" id="IPR013324">
    <property type="entry name" value="RNA_pol_sigma_r3/r4-like"/>
</dbReference>
<dbReference type="SUPFAM" id="SSF88659">
    <property type="entry name" value="Sigma3 and sigma4 domains of RNA polymerase sigma factors"/>
    <property type="match status" value="1"/>
</dbReference>
<proteinExistence type="predicted"/>
<name>A0A6M5UN11_9MICO</name>
<dbReference type="AlphaFoldDB" id="A0A6M5UN11"/>
<keyword evidence="2" id="KW-1185">Reference proteome</keyword>
<protein>
    <recommendedName>
        <fullName evidence="3">Sigma-70 family RNA polymerase sigma factor</fullName>
    </recommendedName>
</protein>
<keyword evidence="1" id="KW-0614">Plasmid</keyword>
<evidence type="ECO:0000313" key="1">
    <source>
        <dbReference type="EMBL" id="QJW38743.1"/>
    </source>
</evidence>
<evidence type="ECO:0008006" key="3">
    <source>
        <dbReference type="Google" id="ProtNLM"/>
    </source>
</evidence>
<organism evidence="1 2">
    <name type="scientific">Cellulosimicrobium protaetiae</name>
    <dbReference type="NCBI Taxonomy" id="2587808"/>
    <lineage>
        <taxon>Bacteria</taxon>
        <taxon>Bacillati</taxon>
        <taxon>Actinomycetota</taxon>
        <taxon>Actinomycetes</taxon>
        <taxon>Micrococcales</taxon>
        <taxon>Promicromonosporaceae</taxon>
        <taxon>Cellulosimicrobium</taxon>
    </lineage>
</organism>
<dbReference type="EMBL" id="CP052758">
    <property type="protein sequence ID" value="QJW38743.1"/>
    <property type="molecule type" value="Genomic_DNA"/>
</dbReference>
<accession>A0A6M5UN11</accession>
<evidence type="ECO:0000313" key="2">
    <source>
        <dbReference type="Proteomes" id="UP000451354"/>
    </source>
</evidence>
<gene>
    <name evidence="1" type="ORF">FIC82_020380</name>
</gene>
<dbReference type="KEGG" id="cprt:FIC82_020380"/>
<reference evidence="2" key="1">
    <citation type="journal article" date="2022" name="Int. J. Syst. Evol. Microbiol.">
        <title>Cellulosimicrobium protaetiae sp. nov., isolated from the gut of the larva of Protaetia brevitarsis seulensis.</title>
        <authorList>
            <person name="Le Han H."/>
            <person name="Nguyen T.T.H."/>
            <person name="Li Z."/>
            <person name="Shin N.R."/>
            <person name="Kim S.G."/>
        </authorList>
    </citation>
    <scope>NUCLEOTIDE SEQUENCE [LARGE SCALE GENOMIC DNA]</scope>
    <source>
        <strain evidence="2">BI34</strain>
    </source>
</reference>
<sequence length="304" mass="33772">MTTNTRLFRQHNTAPQNVKSRLLQQLTQEWAALHAQPSTTRIVRRWARDEHALTGLTRPGDIVDAIDAGDYTRTNELLLALIRLFQNGQQLAGRTILQAMLPKLTRMASAARDDKVSPIGAGHDSHEDGRHIVIAEFWDVMAHYPVERRATRVAANLALDTLHRSTAQKDRGKLQEIPIAPDDLCSTTSAIAIETRAHQPLLGQNPTDPSDLREITEESDLLQVIHWGMARNVITRGEAQLLASTYLPDNLRAQIPAVARELGITEDNVRQRCSRAKRKLTQAVRAEMEQPIDLTAAAPGARAA</sequence>
<dbReference type="RefSeq" id="WP_168732370.1">
    <property type="nucleotide sequence ID" value="NZ_CP052758.1"/>
</dbReference>
<geneLocation type="plasmid" evidence="1 2">
    <name>pCPRO01</name>
</geneLocation>
<dbReference type="Proteomes" id="UP000451354">
    <property type="component" value="Plasmid pCPRO01"/>
</dbReference>